<protein>
    <submittedName>
        <fullName evidence="2">Uncharacterized protein</fullName>
    </submittedName>
</protein>
<comment type="caution">
    <text evidence="2">The sequence shown here is derived from an EMBL/GenBank/DDBJ whole genome shotgun (WGS) entry which is preliminary data.</text>
</comment>
<accession>Q54Z00</accession>
<dbReference type="KEGG" id="ddi:DDB_G0277985"/>
<dbReference type="RefSeq" id="XP_642052.2">
    <property type="nucleotide sequence ID" value="XM_636960.2"/>
</dbReference>
<evidence type="ECO:0000313" key="3">
    <source>
        <dbReference type="Proteomes" id="UP000002195"/>
    </source>
</evidence>
<sequence length="148" mass="17276">MSYSHPKKKKKTETTTTTSTTTNTTTNTNTTINDFTESAEELKKKLKDINEIFDKCNFEEDEIQDDELKSIQHQSECILRLRILLNECENLKRRVGFLKSQTNKESEFSLAQSELLKTFEKIFEIKIKMNQNNNNINNNNISKDAIDF</sequence>
<feature type="compositionally biased region" description="Basic residues" evidence="1">
    <location>
        <begin position="1"/>
        <end position="11"/>
    </location>
</feature>
<dbReference type="GeneID" id="8621264"/>
<dbReference type="PaxDb" id="44689-DDB0204345"/>
<dbReference type="dictyBase" id="DDB_G0277985"/>
<keyword evidence="3" id="KW-1185">Reference proteome</keyword>
<feature type="region of interest" description="Disordered" evidence="1">
    <location>
        <begin position="1"/>
        <end position="33"/>
    </location>
</feature>
<gene>
    <name evidence="2" type="ORF">DDB_G0277985</name>
</gene>
<dbReference type="SMR" id="Q54Z00"/>
<dbReference type="AlphaFoldDB" id="Q54Z00"/>
<evidence type="ECO:0000256" key="1">
    <source>
        <dbReference type="SAM" id="MobiDB-lite"/>
    </source>
</evidence>
<feature type="compositionally biased region" description="Low complexity" evidence="1">
    <location>
        <begin position="14"/>
        <end position="31"/>
    </location>
</feature>
<dbReference type="Proteomes" id="UP000002195">
    <property type="component" value="Unassembled WGS sequence"/>
</dbReference>
<dbReference type="VEuPathDB" id="AmoebaDB:DDB_G0277985"/>
<organism evidence="2 3">
    <name type="scientific">Dictyostelium discoideum</name>
    <name type="common">Social amoeba</name>
    <dbReference type="NCBI Taxonomy" id="44689"/>
    <lineage>
        <taxon>Eukaryota</taxon>
        <taxon>Amoebozoa</taxon>
        <taxon>Evosea</taxon>
        <taxon>Eumycetozoa</taxon>
        <taxon>Dictyostelia</taxon>
        <taxon>Dictyosteliales</taxon>
        <taxon>Dictyosteliaceae</taxon>
        <taxon>Dictyostelium</taxon>
    </lineage>
</organism>
<name>Q54Z00_DICDI</name>
<evidence type="ECO:0000313" key="2">
    <source>
        <dbReference type="EMBL" id="EAL68165.2"/>
    </source>
</evidence>
<proteinExistence type="predicted"/>
<dbReference type="HOGENOM" id="CLU_1762182_0_0_1"/>
<reference evidence="2 3" key="1">
    <citation type="journal article" date="2005" name="Nature">
        <title>The genome of the social amoeba Dictyostelium discoideum.</title>
        <authorList>
            <consortium name="The Dictyostelium discoideum Sequencing Consortium"/>
            <person name="Eichinger L."/>
            <person name="Pachebat J.A."/>
            <person name="Glockner G."/>
            <person name="Rajandream M.A."/>
            <person name="Sucgang R."/>
            <person name="Berriman M."/>
            <person name="Song J."/>
            <person name="Olsen R."/>
            <person name="Szafranski K."/>
            <person name="Xu Q."/>
            <person name="Tunggal B."/>
            <person name="Kummerfeld S."/>
            <person name="Madera M."/>
            <person name="Konfortov B.A."/>
            <person name="Rivero F."/>
            <person name="Bankier A.T."/>
            <person name="Lehmann R."/>
            <person name="Hamlin N."/>
            <person name="Davies R."/>
            <person name="Gaudet P."/>
            <person name="Fey P."/>
            <person name="Pilcher K."/>
            <person name="Chen G."/>
            <person name="Saunders D."/>
            <person name="Sodergren E."/>
            <person name="Davis P."/>
            <person name="Kerhornou A."/>
            <person name="Nie X."/>
            <person name="Hall N."/>
            <person name="Anjard C."/>
            <person name="Hemphill L."/>
            <person name="Bason N."/>
            <person name="Farbrother P."/>
            <person name="Desany B."/>
            <person name="Just E."/>
            <person name="Morio T."/>
            <person name="Rost R."/>
            <person name="Churcher C."/>
            <person name="Cooper J."/>
            <person name="Haydock S."/>
            <person name="van Driessche N."/>
            <person name="Cronin A."/>
            <person name="Goodhead I."/>
            <person name="Muzny D."/>
            <person name="Mourier T."/>
            <person name="Pain A."/>
            <person name="Lu M."/>
            <person name="Harper D."/>
            <person name="Lindsay R."/>
            <person name="Hauser H."/>
            <person name="James K."/>
            <person name="Quiles M."/>
            <person name="Madan Babu M."/>
            <person name="Saito T."/>
            <person name="Buchrieser C."/>
            <person name="Wardroper A."/>
            <person name="Felder M."/>
            <person name="Thangavelu M."/>
            <person name="Johnson D."/>
            <person name="Knights A."/>
            <person name="Loulseged H."/>
            <person name="Mungall K."/>
            <person name="Oliver K."/>
            <person name="Price C."/>
            <person name="Quail M.A."/>
            <person name="Urushihara H."/>
            <person name="Hernandez J."/>
            <person name="Rabbinowitsch E."/>
            <person name="Steffen D."/>
            <person name="Sanders M."/>
            <person name="Ma J."/>
            <person name="Kohara Y."/>
            <person name="Sharp S."/>
            <person name="Simmonds M."/>
            <person name="Spiegler S."/>
            <person name="Tivey A."/>
            <person name="Sugano S."/>
            <person name="White B."/>
            <person name="Walker D."/>
            <person name="Woodward J."/>
            <person name="Winckler T."/>
            <person name="Tanaka Y."/>
            <person name="Shaulsky G."/>
            <person name="Schleicher M."/>
            <person name="Weinstock G."/>
            <person name="Rosenthal A."/>
            <person name="Cox E.C."/>
            <person name="Chisholm R.L."/>
            <person name="Gibbs R."/>
            <person name="Loomis W.F."/>
            <person name="Platzer M."/>
            <person name="Kay R.R."/>
            <person name="Williams J."/>
            <person name="Dear P.H."/>
            <person name="Noegel A.A."/>
            <person name="Barrell B."/>
            <person name="Kuspa A."/>
        </authorList>
    </citation>
    <scope>NUCLEOTIDE SEQUENCE [LARGE SCALE GENOMIC DNA]</scope>
    <source>
        <strain evidence="2 3">AX4</strain>
    </source>
</reference>
<dbReference type="InParanoid" id="Q54Z00"/>
<dbReference type="EMBL" id="AAFI02000023">
    <property type="protein sequence ID" value="EAL68165.2"/>
    <property type="molecule type" value="Genomic_DNA"/>
</dbReference>